<evidence type="ECO:0000313" key="2">
    <source>
        <dbReference type="EMBL" id="CAG6623912.1"/>
    </source>
</evidence>
<reference evidence="2" key="1">
    <citation type="submission" date="2021-05" db="EMBL/GenBank/DDBJ databases">
        <authorList>
            <person name="Alioto T."/>
            <person name="Alioto T."/>
            <person name="Gomez Garrido J."/>
        </authorList>
    </citation>
    <scope>NUCLEOTIDE SEQUENCE</scope>
</reference>
<name>A0A8D8MGJ3_9HEMI</name>
<accession>A0A8D8MGJ3</accession>
<keyword evidence="1" id="KW-0472">Membrane</keyword>
<feature type="transmembrane region" description="Helical" evidence="1">
    <location>
        <begin position="43"/>
        <end position="65"/>
    </location>
</feature>
<dbReference type="EMBL" id="HBUF01055906">
    <property type="protein sequence ID" value="CAG6623912.1"/>
    <property type="molecule type" value="Transcribed_RNA"/>
</dbReference>
<keyword evidence="1" id="KW-0812">Transmembrane</keyword>
<feature type="transmembrane region" description="Helical" evidence="1">
    <location>
        <begin position="71"/>
        <end position="93"/>
    </location>
</feature>
<organism evidence="2">
    <name type="scientific">Cacopsylla melanoneura</name>
    <dbReference type="NCBI Taxonomy" id="428564"/>
    <lineage>
        <taxon>Eukaryota</taxon>
        <taxon>Metazoa</taxon>
        <taxon>Ecdysozoa</taxon>
        <taxon>Arthropoda</taxon>
        <taxon>Hexapoda</taxon>
        <taxon>Insecta</taxon>
        <taxon>Pterygota</taxon>
        <taxon>Neoptera</taxon>
        <taxon>Paraneoptera</taxon>
        <taxon>Hemiptera</taxon>
        <taxon>Sternorrhyncha</taxon>
        <taxon>Psylloidea</taxon>
        <taxon>Psyllidae</taxon>
        <taxon>Psyllinae</taxon>
        <taxon>Cacopsylla</taxon>
    </lineage>
</organism>
<evidence type="ECO:0000256" key="1">
    <source>
        <dbReference type="SAM" id="Phobius"/>
    </source>
</evidence>
<dbReference type="AlphaFoldDB" id="A0A8D8MGJ3"/>
<proteinExistence type="predicted"/>
<protein>
    <submittedName>
        <fullName evidence="2">Uncharacterized protein</fullName>
    </submittedName>
</protein>
<sequence>MHTSTIDVFKSTKNTDLYYCMVLANFIMHVFDQTMENVKCPFFVTLFFIITLMYHICLADCFFAWKCILLLLYLPIFVSFLLILWHCFIFSTLHTSSKSIYLSIFRGLKEGKIC</sequence>
<keyword evidence="1" id="KW-1133">Transmembrane helix</keyword>